<dbReference type="RefSeq" id="WP_310256419.1">
    <property type="nucleotide sequence ID" value="NZ_JAVDWA010000001.1"/>
</dbReference>
<name>A0ABU1TWV9_9BACL</name>
<gene>
    <name evidence="2" type="ORF">J2X07_000692</name>
</gene>
<protein>
    <submittedName>
        <fullName evidence="2">Ribosomal protein L37AE/L43A</fullName>
    </submittedName>
</protein>
<reference evidence="2 3" key="1">
    <citation type="submission" date="2023-07" db="EMBL/GenBank/DDBJ databases">
        <title>Sorghum-associated microbial communities from plants grown in Nebraska, USA.</title>
        <authorList>
            <person name="Schachtman D."/>
        </authorList>
    </citation>
    <scope>NUCLEOTIDE SEQUENCE [LARGE SCALE GENOMIC DNA]</scope>
    <source>
        <strain evidence="2 3">BE211</strain>
    </source>
</reference>
<comment type="caution">
    <text evidence="2">The sequence shown here is derived from an EMBL/GenBank/DDBJ whole genome shotgun (WGS) entry which is preliminary data.</text>
</comment>
<organism evidence="2 3">
    <name type="scientific">Fictibacillus barbaricus</name>
    <dbReference type="NCBI Taxonomy" id="182136"/>
    <lineage>
        <taxon>Bacteria</taxon>
        <taxon>Bacillati</taxon>
        <taxon>Bacillota</taxon>
        <taxon>Bacilli</taxon>
        <taxon>Bacillales</taxon>
        <taxon>Fictibacillaceae</taxon>
        <taxon>Fictibacillus</taxon>
    </lineage>
</organism>
<evidence type="ECO:0000259" key="1">
    <source>
        <dbReference type="PROSITE" id="PS50965"/>
    </source>
</evidence>
<evidence type="ECO:0000313" key="2">
    <source>
        <dbReference type="EMBL" id="MDR7071717.1"/>
    </source>
</evidence>
<dbReference type="Proteomes" id="UP001258181">
    <property type="component" value="Unassembled WGS sequence"/>
</dbReference>
<proteinExistence type="predicted"/>
<sequence>MEEQLAKWNSGFFGERSLKYFYRYLPKKDIIFVYNVRIFHIGYHFQIDTLIITSKFFMILEIKNYAGHLYFDDKFGQLVRTLNGKKDIFEDPILQVKRQLFHLTHILNKYKLPIIPIEPLVVISNPKSFVESSPTYKEALKIVIKSPKLQNKYEEFNNNYKENILTFKEMKKISKILYKLDEPYNPDIYKHFGIQHNELIRGVLCSKCDSTNIMNRVATSWKCTSCFSISKTAQIQALKDYALLISTQISNQECKNFLNLSTRDQSHYLLNSLKLTYTGTTRSRTYHLDSLLNS</sequence>
<dbReference type="Pfam" id="PF08378">
    <property type="entry name" value="NERD"/>
    <property type="match status" value="1"/>
</dbReference>
<dbReference type="EMBL" id="JAVDWA010000001">
    <property type="protein sequence ID" value="MDR7071717.1"/>
    <property type="molecule type" value="Genomic_DNA"/>
</dbReference>
<evidence type="ECO:0000313" key="3">
    <source>
        <dbReference type="Proteomes" id="UP001258181"/>
    </source>
</evidence>
<feature type="domain" description="NERD" evidence="1">
    <location>
        <begin position="10"/>
        <end position="126"/>
    </location>
</feature>
<dbReference type="PROSITE" id="PS50965">
    <property type="entry name" value="NERD"/>
    <property type="match status" value="1"/>
</dbReference>
<dbReference type="GO" id="GO:0005840">
    <property type="term" value="C:ribosome"/>
    <property type="evidence" value="ECO:0007669"/>
    <property type="project" value="UniProtKB-KW"/>
</dbReference>
<accession>A0ABU1TWV9</accession>
<keyword evidence="2" id="KW-0687">Ribonucleoprotein</keyword>
<keyword evidence="3" id="KW-1185">Reference proteome</keyword>
<dbReference type="InterPro" id="IPR011528">
    <property type="entry name" value="NERD"/>
</dbReference>
<keyword evidence="2" id="KW-0689">Ribosomal protein</keyword>